<dbReference type="EMBL" id="JAUESC010000004">
    <property type="protein sequence ID" value="KAK0596991.1"/>
    <property type="molecule type" value="Genomic_DNA"/>
</dbReference>
<keyword evidence="3" id="KW-1185">Reference proteome</keyword>
<evidence type="ECO:0000313" key="3">
    <source>
        <dbReference type="Proteomes" id="UP001168877"/>
    </source>
</evidence>
<name>A0AA39SPA3_ACESA</name>
<sequence length="103" mass="11408">MGDDILIKIDWRCLHHHIILFLHLKNKAKSNSSAKTPSDQGNKVGDIFPDASLEEYAAKSRGDKGNNDEDINNEDADNETGDGDHGDEVEDEDNVEDGDRVCN</sequence>
<reference evidence="2" key="1">
    <citation type="journal article" date="2022" name="Plant J.">
        <title>Strategies of tolerance reflected in two North American maple genomes.</title>
        <authorList>
            <person name="McEvoy S.L."/>
            <person name="Sezen U.U."/>
            <person name="Trouern-Trend A."/>
            <person name="McMahon S.M."/>
            <person name="Schaberg P.G."/>
            <person name="Yang J."/>
            <person name="Wegrzyn J.L."/>
            <person name="Swenson N.G."/>
        </authorList>
    </citation>
    <scope>NUCLEOTIDE SEQUENCE</scope>
    <source>
        <strain evidence="2">NS2018</strain>
    </source>
</reference>
<feature type="compositionally biased region" description="Acidic residues" evidence="1">
    <location>
        <begin position="68"/>
        <end position="96"/>
    </location>
</feature>
<accession>A0AA39SPA3</accession>
<dbReference type="AlphaFoldDB" id="A0AA39SPA3"/>
<proteinExistence type="predicted"/>
<feature type="region of interest" description="Disordered" evidence="1">
    <location>
        <begin position="29"/>
        <end position="103"/>
    </location>
</feature>
<gene>
    <name evidence="2" type="ORF">LWI29_020800</name>
</gene>
<reference evidence="2" key="2">
    <citation type="submission" date="2023-06" db="EMBL/GenBank/DDBJ databases">
        <authorList>
            <person name="Swenson N.G."/>
            <person name="Wegrzyn J.L."/>
            <person name="Mcevoy S.L."/>
        </authorList>
    </citation>
    <scope>NUCLEOTIDE SEQUENCE</scope>
    <source>
        <strain evidence="2">NS2018</strain>
        <tissue evidence="2">Leaf</tissue>
    </source>
</reference>
<protein>
    <submittedName>
        <fullName evidence="2">Uncharacterized protein</fullName>
    </submittedName>
</protein>
<dbReference type="Proteomes" id="UP001168877">
    <property type="component" value="Unassembled WGS sequence"/>
</dbReference>
<comment type="caution">
    <text evidence="2">The sequence shown here is derived from an EMBL/GenBank/DDBJ whole genome shotgun (WGS) entry which is preliminary data.</text>
</comment>
<evidence type="ECO:0000313" key="2">
    <source>
        <dbReference type="EMBL" id="KAK0596991.1"/>
    </source>
</evidence>
<organism evidence="2 3">
    <name type="scientific">Acer saccharum</name>
    <name type="common">Sugar maple</name>
    <dbReference type="NCBI Taxonomy" id="4024"/>
    <lineage>
        <taxon>Eukaryota</taxon>
        <taxon>Viridiplantae</taxon>
        <taxon>Streptophyta</taxon>
        <taxon>Embryophyta</taxon>
        <taxon>Tracheophyta</taxon>
        <taxon>Spermatophyta</taxon>
        <taxon>Magnoliopsida</taxon>
        <taxon>eudicotyledons</taxon>
        <taxon>Gunneridae</taxon>
        <taxon>Pentapetalae</taxon>
        <taxon>rosids</taxon>
        <taxon>malvids</taxon>
        <taxon>Sapindales</taxon>
        <taxon>Sapindaceae</taxon>
        <taxon>Hippocastanoideae</taxon>
        <taxon>Acereae</taxon>
        <taxon>Acer</taxon>
    </lineage>
</organism>
<feature type="compositionally biased region" description="Basic and acidic residues" evidence="1">
    <location>
        <begin position="56"/>
        <end position="67"/>
    </location>
</feature>
<evidence type="ECO:0000256" key="1">
    <source>
        <dbReference type="SAM" id="MobiDB-lite"/>
    </source>
</evidence>